<dbReference type="InterPro" id="IPR034706">
    <property type="entry name" value="CpoB"/>
</dbReference>
<keyword evidence="1" id="KW-0175">Coiled coil</keyword>
<dbReference type="SUPFAM" id="SSF48452">
    <property type="entry name" value="TPR-like"/>
    <property type="match status" value="1"/>
</dbReference>
<evidence type="ECO:0000313" key="4">
    <source>
        <dbReference type="Proteomes" id="UP000445696"/>
    </source>
</evidence>
<dbReference type="RefSeq" id="WP_161338548.1">
    <property type="nucleotide sequence ID" value="NZ_JBHSDG010000005.1"/>
</dbReference>
<keyword evidence="4" id="KW-1185">Reference proteome</keyword>
<feature type="compositionally biased region" description="Low complexity" evidence="2">
    <location>
        <begin position="66"/>
        <end position="77"/>
    </location>
</feature>
<gene>
    <name evidence="3" type="primary">ybgF</name>
    <name evidence="1" type="synonym">cpoB</name>
    <name evidence="3" type="ORF">GQF03_07165</name>
</gene>
<feature type="region of interest" description="Disordered" evidence="2">
    <location>
        <begin position="54"/>
        <end position="77"/>
    </location>
</feature>
<feature type="chain" id="PRO_5033182940" description="Cell division coordinator CpoB" evidence="1">
    <location>
        <begin position="26"/>
        <end position="353"/>
    </location>
</feature>
<dbReference type="GO" id="GO:0043093">
    <property type="term" value="P:FtsZ-dependent cytokinesis"/>
    <property type="evidence" value="ECO:0007669"/>
    <property type="project" value="UniProtKB-UniRule"/>
</dbReference>
<protein>
    <recommendedName>
        <fullName evidence="1">Cell division coordinator CpoB</fullName>
    </recommendedName>
</protein>
<evidence type="ECO:0000256" key="2">
    <source>
        <dbReference type="SAM" id="MobiDB-lite"/>
    </source>
</evidence>
<evidence type="ECO:0000313" key="3">
    <source>
        <dbReference type="EMBL" id="MZR22105.1"/>
    </source>
</evidence>
<dbReference type="NCBIfam" id="TIGR02795">
    <property type="entry name" value="tol_pal_ybgF"/>
    <property type="match status" value="1"/>
</dbReference>
<dbReference type="InterPro" id="IPR011990">
    <property type="entry name" value="TPR-like_helical_dom_sf"/>
</dbReference>
<dbReference type="InterPro" id="IPR014162">
    <property type="entry name" value="CpoB_C"/>
</dbReference>
<dbReference type="HAMAP" id="MF_02066">
    <property type="entry name" value="CpoB"/>
    <property type="match status" value="1"/>
</dbReference>
<feature type="compositionally biased region" description="Low complexity" evidence="2">
    <location>
        <begin position="191"/>
        <end position="222"/>
    </location>
</feature>
<sequence precursor="true">MPARKILICGIIVLAVAMAMAPGIAAAQSNSEVKALVDRINRLEQDITDIQRQVYSGGTPAPRPAAPSSSSAPLPASGEISKDGLALLLQRISALEDEQRRLTGAQEETSFKLNQISTRLDKLVKDVDFRLTDIERRLGTPGAAAGTLGESAPLGSATENPAPAGTTTSGSPVVIGGESLPQGSKVLGTLPATGDAGSSATATAPSTSGGTAVASTAPASGGLPQGSAADQYNYAISLVREDRYDEAEAAFTEFLSLHKDSELAGNAQYWLGETFYVRGDFPNAASAFFEGYQNYPDSSKAADNLLKLAMTLGRMDQKQEACATFAQMDKQFSQIPTRLRQTAEREKQKFGCK</sequence>
<dbReference type="AlphaFoldDB" id="A0A845MEK5"/>
<evidence type="ECO:0000256" key="1">
    <source>
        <dbReference type="HAMAP-Rule" id="MF_02066"/>
    </source>
</evidence>
<dbReference type="Pfam" id="PF13174">
    <property type="entry name" value="TPR_6"/>
    <property type="match status" value="1"/>
</dbReference>
<dbReference type="InterPro" id="IPR019734">
    <property type="entry name" value="TPR_rpt"/>
</dbReference>
<keyword evidence="1" id="KW-0131">Cell cycle</keyword>
<keyword evidence="1" id="KW-0574">Periplasm</keyword>
<dbReference type="EMBL" id="WTVA01000003">
    <property type="protein sequence ID" value="MZR22105.1"/>
    <property type="molecule type" value="Genomic_DNA"/>
</dbReference>
<comment type="subcellular location">
    <subcellularLocation>
        <location evidence="1">Periplasm</location>
    </subcellularLocation>
</comment>
<organism evidence="3 4">
    <name type="scientific">Sneathiella chungangensis</name>
    <dbReference type="NCBI Taxonomy" id="1418234"/>
    <lineage>
        <taxon>Bacteria</taxon>
        <taxon>Pseudomonadati</taxon>
        <taxon>Pseudomonadota</taxon>
        <taxon>Alphaproteobacteria</taxon>
        <taxon>Sneathiellales</taxon>
        <taxon>Sneathiellaceae</taxon>
        <taxon>Sneathiella</taxon>
    </lineage>
</organism>
<reference evidence="3 4" key="1">
    <citation type="journal article" date="2014" name="Int. J. Syst. Evol. Microbiol.">
        <title>Sneathiella chungangensis sp. nov., isolated from a marine sand, and emended description of the genus Sneathiella.</title>
        <authorList>
            <person name="Siamphan C."/>
            <person name="Kim H."/>
            <person name="Lee J.S."/>
            <person name="Kim W."/>
        </authorList>
    </citation>
    <scope>NUCLEOTIDE SEQUENCE [LARGE SCALE GENOMIC DNA]</scope>
    <source>
        <strain evidence="3 4">KCTC 32476</strain>
    </source>
</reference>
<feature type="signal peptide" evidence="1">
    <location>
        <begin position="1"/>
        <end position="25"/>
    </location>
</feature>
<feature type="compositionally biased region" description="Low complexity" evidence="2">
    <location>
        <begin position="140"/>
        <end position="149"/>
    </location>
</feature>
<feature type="region of interest" description="Disordered" evidence="2">
    <location>
        <begin position="140"/>
        <end position="224"/>
    </location>
</feature>
<name>A0A845MEK5_9PROT</name>
<dbReference type="Gene3D" id="1.25.40.10">
    <property type="entry name" value="Tetratricopeptide repeat domain"/>
    <property type="match status" value="1"/>
</dbReference>
<keyword evidence="1" id="KW-0732">Signal</keyword>
<comment type="similarity">
    <text evidence="1">Belongs to the CpoB family.</text>
</comment>
<comment type="function">
    <text evidence="1">Mediates coordination of peptidoglycan synthesis and outer membrane constriction during cell division.</text>
</comment>
<proteinExistence type="inferred from homology"/>
<dbReference type="OrthoDB" id="7185608at2"/>
<dbReference type="Proteomes" id="UP000445696">
    <property type="component" value="Unassembled WGS sequence"/>
</dbReference>
<dbReference type="GO" id="GO:0030288">
    <property type="term" value="C:outer membrane-bounded periplasmic space"/>
    <property type="evidence" value="ECO:0007669"/>
    <property type="project" value="UniProtKB-UniRule"/>
</dbReference>
<feature type="coiled-coil region" evidence="1">
    <location>
        <begin position="26"/>
        <end position="53"/>
    </location>
</feature>
<comment type="caution">
    <text evidence="3">The sequence shown here is derived from an EMBL/GenBank/DDBJ whole genome shotgun (WGS) entry which is preliminary data.</text>
</comment>
<keyword evidence="1" id="KW-0132">Cell division</keyword>
<accession>A0A845MEK5</accession>
<dbReference type="Pfam" id="PF13432">
    <property type="entry name" value="TPR_16"/>
    <property type="match status" value="1"/>
</dbReference>